<evidence type="ECO:0000313" key="3">
    <source>
        <dbReference type="Proteomes" id="UP000275408"/>
    </source>
</evidence>
<evidence type="ECO:0000313" key="2">
    <source>
        <dbReference type="EMBL" id="RMX39170.1"/>
    </source>
</evidence>
<dbReference type="Proteomes" id="UP000275408">
    <property type="component" value="Unassembled WGS sequence"/>
</dbReference>
<dbReference type="AlphaFoldDB" id="A0A3M6TCS6"/>
<feature type="signal peptide" evidence="1">
    <location>
        <begin position="1"/>
        <end position="21"/>
    </location>
</feature>
<dbReference type="OrthoDB" id="10341808at2759"/>
<evidence type="ECO:0000256" key="1">
    <source>
        <dbReference type="SAM" id="SignalP"/>
    </source>
</evidence>
<keyword evidence="3" id="KW-1185">Reference proteome</keyword>
<organism evidence="2 3">
    <name type="scientific">Pocillopora damicornis</name>
    <name type="common">Cauliflower coral</name>
    <name type="synonym">Millepora damicornis</name>
    <dbReference type="NCBI Taxonomy" id="46731"/>
    <lineage>
        <taxon>Eukaryota</taxon>
        <taxon>Metazoa</taxon>
        <taxon>Cnidaria</taxon>
        <taxon>Anthozoa</taxon>
        <taxon>Hexacorallia</taxon>
        <taxon>Scleractinia</taxon>
        <taxon>Astrocoeniina</taxon>
        <taxon>Pocilloporidae</taxon>
        <taxon>Pocillopora</taxon>
    </lineage>
</organism>
<gene>
    <name evidence="2" type="ORF">pdam_00023338</name>
</gene>
<dbReference type="EMBL" id="RCHS01003854">
    <property type="protein sequence ID" value="RMX39170.1"/>
    <property type="molecule type" value="Genomic_DNA"/>
</dbReference>
<reference evidence="2 3" key="1">
    <citation type="journal article" date="2018" name="Sci. Rep.">
        <title>Comparative analysis of the Pocillopora damicornis genome highlights role of immune system in coral evolution.</title>
        <authorList>
            <person name="Cunning R."/>
            <person name="Bay R.A."/>
            <person name="Gillette P."/>
            <person name="Baker A.C."/>
            <person name="Traylor-Knowles N."/>
        </authorList>
    </citation>
    <scope>NUCLEOTIDE SEQUENCE [LARGE SCALE GENOMIC DNA]</scope>
    <source>
        <strain evidence="2">RSMAS</strain>
        <tissue evidence="2">Whole animal</tissue>
    </source>
</reference>
<protein>
    <submittedName>
        <fullName evidence="2">Uncharacterized protein</fullName>
    </submittedName>
</protein>
<accession>A0A3M6TCS6</accession>
<comment type="caution">
    <text evidence="2">The sequence shown here is derived from an EMBL/GenBank/DDBJ whole genome shotgun (WGS) entry which is preliminary data.</text>
</comment>
<keyword evidence="1" id="KW-0732">Signal</keyword>
<sequence>MNYKILCFLVPVTVFFNLSDAETSMSDFANCTLTEYLCDARKCTTQFIKSVQNDPEGDCGVQYNKTLDCVIISNKLCGRVFPSDSFNRTIDDSLREGIKEEYICNEAFLGEFLVPMELRSDPFCSDVFFNNTQACLKTFHEKFMADRSDTTLCEVQYNETLACIIMSNKICGREYPSDIFNMTLDDSLRAGISEDHMCNEAFLGEFLVPMDRRRLDWHCSSVVQYNETLACVIMSNKICGRVYPSDLFNMTLDDWLRAGIREDQMCKEAFLGEFLVPMHASTLKGYCSRVFVNNTEACLKTFHDKFMANRSDTTLCEEHAEAKRCWMEAIMSDCKFPPDIFEVIKFDLVDYNPFCANNRDPGATGNDECHGVRDIYIKDDVSAAVGIKINTSLALLLPLVSFFYLDIYRGNSSNSSVPCATLSRKALSVSRMSYKTLFFFVSVFFTTGYATRWPTFTDCTLTEYLCDTRKCMTQFIKNVQNDTEGDCGIQYNKTLACIITSNKICGRVYSSDLSNMTLDDSLRAGIIEDQMCKGAFLGEFLVPRHISTLNGYCSSVFVNNTEACLKTFHDKFMANRSDTTLCEEHAEAKRCWMETIMSDCKFPTDIFEVIKFDLVDYNPFCANNRDPGATGNDECHGVRDIKDDVSAAAVIKINTSLALLLPLVSFLFVIKDCIANRRALISLLTRGLFLGGNEATLSNSYVGDCRFLELFCDMRKCVTMFIKELQNDSVGDCGVKVNKTINCIRRTYNICFGTDYARHFESVRVQFTETSMCHEGALGLPTSHSLEVLAAHCPESFSTNLNNCLKSFQGTFARDKTDPDLCKEHAKATECVRKLFASTCPKLPTSYRELIDLTFIKNNYNPYCDNNRDPGASKIPDQCNGVRELDNPWTKLLKNNSTSNINNNSKSAHNITSNTITTPTDDIRRKFVSCSPKHIKAATGTSINTFQAFFFPCVVLQLFYTV</sequence>
<proteinExistence type="predicted"/>
<name>A0A3M6TCS6_POCDA</name>
<feature type="chain" id="PRO_5018179142" evidence="1">
    <location>
        <begin position="22"/>
        <end position="962"/>
    </location>
</feature>